<dbReference type="EMBL" id="BNAP01000010">
    <property type="protein sequence ID" value="GHG92798.1"/>
    <property type="molecule type" value="Genomic_DNA"/>
</dbReference>
<organism evidence="1 2">
    <name type="scientific">Pseudodonghicola xiamenensis</name>
    <dbReference type="NCBI Taxonomy" id="337702"/>
    <lineage>
        <taxon>Bacteria</taxon>
        <taxon>Pseudomonadati</taxon>
        <taxon>Pseudomonadota</taxon>
        <taxon>Alphaproteobacteria</taxon>
        <taxon>Rhodobacterales</taxon>
        <taxon>Paracoccaceae</taxon>
        <taxon>Pseudodonghicola</taxon>
    </lineage>
</organism>
<keyword evidence="2" id="KW-1185">Reference proteome</keyword>
<dbReference type="PANTHER" id="PTHR43689:SF8">
    <property type="entry name" value="ALPHA_BETA-HYDROLASES SUPERFAMILY PROTEIN"/>
    <property type="match status" value="1"/>
</dbReference>
<evidence type="ECO:0000313" key="2">
    <source>
        <dbReference type="Proteomes" id="UP000611500"/>
    </source>
</evidence>
<protein>
    <recommendedName>
        <fullName evidence="3">AB hydrolase-1 domain-containing protein</fullName>
    </recommendedName>
</protein>
<dbReference type="Proteomes" id="UP000611500">
    <property type="component" value="Unassembled WGS sequence"/>
</dbReference>
<dbReference type="AlphaFoldDB" id="A0A8J3H6W8"/>
<reference evidence="1" key="1">
    <citation type="journal article" date="2014" name="Int. J. Syst. Evol. Microbiol.">
        <title>Complete genome sequence of Corynebacterium casei LMG S-19264T (=DSM 44701T), isolated from a smear-ripened cheese.</title>
        <authorList>
            <consortium name="US DOE Joint Genome Institute (JGI-PGF)"/>
            <person name="Walter F."/>
            <person name="Albersmeier A."/>
            <person name="Kalinowski J."/>
            <person name="Ruckert C."/>
        </authorList>
    </citation>
    <scope>NUCLEOTIDE SEQUENCE</scope>
    <source>
        <strain evidence="1">CGMCC 1.7081</strain>
    </source>
</reference>
<reference evidence="1" key="2">
    <citation type="submission" date="2020-09" db="EMBL/GenBank/DDBJ databases">
        <authorList>
            <person name="Sun Q."/>
            <person name="Zhou Y."/>
        </authorList>
    </citation>
    <scope>NUCLEOTIDE SEQUENCE</scope>
    <source>
        <strain evidence="1">CGMCC 1.7081</strain>
    </source>
</reference>
<dbReference type="InterPro" id="IPR029058">
    <property type="entry name" value="AB_hydrolase_fold"/>
</dbReference>
<dbReference type="SUPFAM" id="SSF53474">
    <property type="entry name" value="alpha/beta-Hydrolases"/>
    <property type="match status" value="1"/>
</dbReference>
<name>A0A8J3H6W8_9RHOB</name>
<evidence type="ECO:0008006" key="3">
    <source>
        <dbReference type="Google" id="ProtNLM"/>
    </source>
</evidence>
<accession>A0A8J3H6W8</accession>
<dbReference type="RefSeq" id="WP_028095435.1">
    <property type="nucleotide sequence ID" value="NZ_BNAP01000010.1"/>
</dbReference>
<sequence length="84" mass="9331">MPSAGGKPATARRFTDEVERLYAKMDCPVTVLWGRNDDWIPYETGKALAAILSDHPCIPIPNAGHLVQEDRPEALMAAILKRWS</sequence>
<gene>
    <name evidence="1" type="ORF">GCM10010961_24850</name>
</gene>
<proteinExistence type="predicted"/>
<dbReference type="PANTHER" id="PTHR43689">
    <property type="entry name" value="HYDROLASE"/>
    <property type="match status" value="1"/>
</dbReference>
<comment type="caution">
    <text evidence="1">The sequence shown here is derived from an EMBL/GenBank/DDBJ whole genome shotgun (WGS) entry which is preliminary data.</text>
</comment>
<dbReference type="Gene3D" id="3.40.50.1820">
    <property type="entry name" value="alpha/beta hydrolase"/>
    <property type="match status" value="1"/>
</dbReference>
<evidence type="ECO:0000313" key="1">
    <source>
        <dbReference type="EMBL" id="GHG92798.1"/>
    </source>
</evidence>